<evidence type="ECO:0000259" key="1">
    <source>
        <dbReference type="Pfam" id="PF20241"/>
    </source>
</evidence>
<sequence>MSKVDIVYSPVPFALQASLRVNILNGKSNFSGKITAWTTRSESRIILYDSDVAGTETKVGNGGSVSLTRSIVAVPRKADLVLKISVYEGAESYSGRLVLGHSVEGRTCNLGPNDLQVYVVWTGVFRQVSPNMWKEFNNTRVLW</sequence>
<dbReference type="PANTHER" id="PTHR33065:SF186">
    <property type="entry name" value="OS08G0134900 PROTEIN"/>
    <property type="match status" value="1"/>
</dbReference>
<feature type="domain" description="DUF6598" evidence="1">
    <location>
        <begin position="2"/>
        <end position="116"/>
    </location>
</feature>
<protein>
    <recommendedName>
        <fullName evidence="1">DUF6598 domain-containing protein</fullName>
    </recommendedName>
</protein>
<dbReference type="EMBL" id="GBRH01234706">
    <property type="protein sequence ID" value="JAD63189.1"/>
    <property type="molecule type" value="Transcribed_RNA"/>
</dbReference>
<evidence type="ECO:0000313" key="2">
    <source>
        <dbReference type="EMBL" id="JAD63189.1"/>
    </source>
</evidence>
<reference evidence="2" key="1">
    <citation type="submission" date="2014-09" db="EMBL/GenBank/DDBJ databases">
        <authorList>
            <person name="Magalhaes I.L.F."/>
            <person name="Oliveira U."/>
            <person name="Santos F.R."/>
            <person name="Vidigal T.H.D.A."/>
            <person name="Brescovit A.D."/>
            <person name="Santos A.J."/>
        </authorList>
    </citation>
    <scope>NUCLEOTIDE SEQUENCE</scope>
    <source>
        <tissue evidence="2">Shoot tissue taken approximately 20 cm above the soil surface</tissue>
    </source>
</reference>
<dbReference type="InterPro" id="IPR046533">
    <property type="entry name" value="DUF6598"/>
</dbReference>
<dbReference type="AlphaFoldDB" id="A0A0A9BGW0"/>
<dbReference type="Pfam" id="PF20241">
    <property type="entry name" value="DUF6598"/>
    <property type="match status" value="1"/>
</dbReference>
<proteinExistence type="predicted"/>
<reference evidence="2" key="2">
    <citation type="journal article" date="2015" name="Data Brief">
        <title>Shoot transcriptome of the giant reed, Arundo donax.</title>
        <authorList>
            <person name="Barrero R.A."/>
            <person name="Guerrero F.D."/>
            <person name="Moolhuijzen P."/>
            <person name="Goolsby J.A."/>
            <person name="Tidwell J."/>
            <person name="Bellgard S.E."/>
            <person name="Bellgard M.I."/>
        </authorList>
    </citation>
    <scope>NUCLEOTIDE SEQUENCE</scope>
    <source>
        <tissue evidence="2">Shoot tissue taken approximately 20 cm above the soil surface</tissue>
    </source>
</reference>
<organism evidence="2">
    <name type="scientific">Arundo donax</name>
    <name type="common">Giant reed</name>
    <name type="synonym">Donax arundinaceus</name>
    <dbReference type="NCBI Taxonomy" id="35708"/>
    <lineage>
        <taxon>Eukaryota</taxon>
        <taxon>Viridiplantae</taxon>
        <taxon>Streptophyta</taxon>
        <taxon>Embryophyta</taxon>
        <taxon>Tracheophyta</taxon>
        <taxon>Spermatophyta</taxon>
        <taxon>Magnoliopsida</taxon>
        <taxon>Liliopsida</taxon>
        <taxon>Poales</taxon>
        <taxon>Poaceae</taxon>
        <taxon>PACMAD clade</taxon>
        <taxon>Arundinoideae</taxon>
        <taxon>Arundineae</taxon>
        <taxon>Arundo</taxon>
    </lineage>
</organism>
<name>A0A0A9BGW0_ARUDO</name>
<accession>A0A0A9BGW0</accession>
<dbReference type="PANTHER" id="PTHR33065">
    <property type="entry name" value="OS07G0486400 PROTEIN"/>
    <property type="match status" value="1"/>
</dbReference>